<accession>A0A7T7XQF2</accession>
<evidence type="ECO:0000256" key="8">
    <source>
        <dbReference type="SAM" id="Phobius"/>
    </source>
</evidence>
<evidence type="ECO:0000256" key="4">
    <source>
        <dbReference type="ARBA" id="ARBA00022475"/>
    </source>
</evidence>
<keyword evidence="7 8" id="KW-0472">Membrane</keyword>
<organism evidence="9 10">
    <name type="scientific">Breznakiella homolactica</name>
    <dbReference type="NCBI Taxonomy" id="2798577"/>
    <lineage>
        <taxon>Bacteria</taxon>
        <taxon>Pseudomonadati</taxon>
        <taxon>Spirochaetota</taxon>
        <taxon>Spirochaetia</taxon>
        <taxon>Spirochaetales</taxon>
        <taxon>Breznakiellaceae</taxon>
        <taxon>Breznakiella</taxon>
    </lineage>
</organism>
<keyword evidence="5 8" id="KW-0812">Transmembrane</keyword>
<dbReference type="Gene3D" id="1.20.1530.20">
    <property type="match status" value="1"/>
</dbReference>
<evidence type="ECO:0000313" key="10">
    <source>
        <dbReference type="Proteomes" id="UP000595917"/>
    </source>
</evidence>
<dbReference type="KEGG" id="bhc:JFL75_06705"/>
<dbReference type="EMBL" id="CP067089">
    <property type="protein sequence ID" value="QQO10600.1"/>
    <property type="molecule type" value="Genomic_DNA"/>
</dbReference>
<dbReference type="GO" id="GO:0055085">
    <property type="term" value="P:transmembrane transport"/>
    <property type="evidence" value="ECO:0007669"/>
    <property type="project" value="InterPro"/>
</dbReference>
<feature type="transmembrane region" description="Helical" evidence="8">
    <location>
        <begin position="192"/>
        <end position="212"/>
    </location>
</feature>
<sequence>MNVAGHVAVLFILIVIGYLAAKLKAVDAAASGHFSSFIIKVSLPCVIFISFQKPFSMELLGEAGLALGVSLVIYGISFALAAFYPNLLRLKGGERGVHRYAVVFSNVGFMGYPVVEVILGPAYLFHLSMYNVPFNLFAYSIGAWLIARESERPLQLSWRTFINPCVIATILGFACFLLSVSMPGPLYRSLSMIGDITSPLSMVVIGITLAQADIRKVLGRWQNYVTVLVRLILLPAAIGGILYALGIRGHLLMLSVIITAMPVAANTSIFASFYGTNAEDASSLVFLSTLLCIGTIPLTVFVLNALG</sequence>
<dbReference type="RefSeq" id="WP_215627905.1">
    <property type="nucleotide sequence ID" value="NZ_CP067089.2"/>
</dbReference>
<feature type="transmembrane region" description="Helical" evidence="8">
    <location>
        <begin position="160"/>
        <end position="180"/>
    </location>
</feature>
<keyword evidence="4" id="KW-1003">Cell membrane</keyword>
<evidence type="ECO:0000256" key="7">
    <source>
        <dbReference type="ARBA" id="ARBA00023136"/>
    </source>
</evidence>
<feature type="transmembrane region" description="Helical" evidence="8">
    <location>
        <begin position="285"/>
        <end position="306"/>
    </location>
</feature>
<feature type="transmembrane region" description="Helical" evidence="8">
    <location>
        <begin position="100"/>
        <end position="124"/>
    </location>
</feature>
<dbReference type="Proteomes" id="UP000595917">
    <property type="component" value="Chromosome"/>
</dbReference>
<keyword evidence="6 8" id="KW-1133">Transmembrane helix</keyword>
<comment type="similarity">
    <text evidence="2">Belongs to the auxin efflux carrier (TC 2.A.69) family.</text>
</comment>
<keyword evidence="10" id="KW-1185">Reference proteome</keyword>
<reference evidence="9" key="1">
    <citation type="submission" date="2021-01" db="EMBL/GenBank/DDBJ databases">
        <title>Description of Breznakiella homolactica.</title>
        <authorList>
            <person name="Song Y."/>
            <person name="Brune A."/>
        </authorList>
    </citation>
    <scope>NUCLEOTIDE SEQUENCE</scope>
    <source>
        <strain evidence="9">RmG30</strain>
    </source>
</reference>
<protein>
    <submittedName>
        <fullName evidence="9">AEC family transporter</fullName>
    </submittedName>
</protein>
<feature type="transmembrane region" description="Helical" evidence="8">
    <location>
        <begin position="6"/>
        <end position="21"/>
    </location>
</feature>
<dbReference type="AlphaFoldDB" id="A0A7T7XQF2"/>
<gene>
    <name evidence="9" type="ORF">JFL75_06705</name>
</gene>
<evidence type="ECO:0000313" key="9">
    <source>
        <dbReference type="EMBL" id="QQO10600.1"/>
    </source>
</evidence>
<keyword evidence="3" id="KW-0813">Transport</keyword>
<evidence type="ECO:0000256" key="6">
    <source>
        <dbReference type="ARBA" id="ARBA00022989"/>
    </source>
</evidence>
<feature type="transmembrane region" description="Helical" evidence="8">
    <location>
        <begin position="63"/>
        <end position="88"/>
    </location>
</feature>
<dbReference type="GO" id="GO:0005886">
    <property type="term" value="C:plasma membrane"/>
    <property type="evidence" value="ECO:0007669"/>
    <property type="project" value="UniProtKB-SubCell"/>
</dbReference>
<dbReference type="PANTHER" id="PTHR36838:SF1">
    <property type="entry name" value="SLR1864 PROTEIN"/>
    <property type="match status" value="1"/>
</dbReference>
<dbReference type="InterPro" id="IPR038770">
    <property type="entry name" value="Na+/solute_symporter_sf"/>
</dbReference>
<comment type="subcellular location">
    <subcellularLocation>
        <location evidence="1">Cell membrane</location>
        <topology evidence="1">Multi-pass membrane protein</topology>
    </subcellularLocation>
</comment>
<dbReference type="Pfam" id="PF03547">
    <property type="entry name" value="Mem_trans"/>
    <property type="match status" value="1"/>
</dbReference>
<feature type="transmembrane region" description="Helical" evidence="8">
    <location>
        <begin position="251"/>
        <end position="273"/>
    </location>
</feature>
<name>A0A7T7XQF2_9SPIR</name>
<dbReference type="PANTHER" id="PTHR36838">
    <property type="entry name" value="AUXIN EFFLUX CARRIER FAMILY PROTEIN"/>
    <property type="match status" value="1"/>
</dbReference>
<evidence type="ECO:0000256" key="2">
    <source>
        <dbReference type="ARBA" id="ARBA00010145"/>
    </source>
</evidence>
<dbReference type="InterPro" id="IPR004776">
    <property type="entry name" value="Mem_transp_PIN-like"/>
</dbReference>
<feature type="transmembrane region" description="Helical" evidence="8">
    <location>
        <begin position="130"/>
        <end position="148"/>
    </location>
</feature>
<proteinExistence type="inferred from homology"/>
<evidence type="ECO:0000256" key="5">
    <source>
        <dbReference type="ARBA" id="ARBA00022692"/>
    </source>
</evidence>
<feature type="transmembrane region" description="Helical" evidence="8">
    <location>
        <begin position="33"/>
        <end position="51"/>
    </location>
</feature>
<evidence type="ECO:0000256" key="1">
    <source>
        <dbReference type="ARBA" id="ARBA00004651"/>
    </source>
</evidence>
<evidence type="ECO:0000256" key="3">
    <source>
        <dbReference type="ARBA" id="ARBA00022448"/>
    </source>
</evidence>
<feature type="transmembrane region" description="Helical" evidence="8">
    <location>
        <begin position="224"/>
        <end position="245"/>
    </location>
</feature>